<dbReference type="InterPro" id="IPR037237">
    <property type="entry name" value="IlvD/EDD_N"/>
</dbReference>
<dbReference type="InterPro" id="IPR056740">
    <property type="entry name" value="ILV_EDD_C"/>
</dbReference>
<dbReference type="PROSITE" id="PS00886">
    <property type="entry name" value="ILVD_EDD_1"/>
    <property type="match status" value="1"/>
</dbReference>
<dbReference type="InterPro" id="IPR042096">
    <property type="entry name" value="Dihydro-acid_dehy_C"/>
</dbReference>
<evidence type="ECO:0000256" key="1">
    <source>
        <dbReference type="ARBA" id="ARBA00006486"/>
    </source>
</evidence>
<dbReference type="EMBL" id="JADBGI010000032">
    <property type="protein sequence ID" value="MBE3002024.1"/>
    <property type="molecule type" value="Genomic_DNA"/>
</dbReference>
<protein>
    <submittedName>
        <fullName evidence="10">Dihydroxy-acid dehydratase</fullName>
    </submittedName>
</protein>
<keyword evidence="4" id="KW-0408">Iron</keyword>
<evidence type="ECO:0000256" key="2">
    <source>
        <dbReference type="ARBA" id="ARBA00022714"/>
    </source>
</evidence>
<proteinExistence type="inferred from homology"/>
<dbReference type="SUPFAM" id="SSF143975">
    <property type="entry name" value="IlvD/EDD N-terminal domain-like"/>
    <property type="match status" value="1"/>
</dbReference>
<keyword evidence="11" id="KW-1185">Reference proteome</keyword>
<dbReference type="InterPro" id="IPR052352">
    <property type="entry name" value="Sugar_Degrad_Dehydratases"/>
</dbReference>
<evidence type="ECO:0000259" key="9">
    <source>
        <dbReference type="Pfam" id="PF24877"/>
    </source>
</evidence>
<dbReference type="SUPFAM" id="SSF52016">
    <property type="entry name" value="LeuD/IlvD-like"/>
    <property type="match status" value="1"/>
</dbReference>
<evidence type="ECO:0000256" key="6">
    <source>
        <dbReference type="ARBA" id="ARBA00023239"/>
    </source>
</evidence>
<keyword evidence="6" id="KW-0456">Lyase</keyword>
<dbReference type="NCBIfam" id="NF009560">
    <property type="entry name" value="PRK13017.1"/>
    <property type="match status" value="1"/>
</dbReference>
<dbReference type="Proteomes" id="UP000806528">
    <property type="component" value="Unassembled WGS sequence"/>
</dbReference>
<keyword evidence="5" id="KW-0411">Iron-sulfur</keyword>
<feature type="domain" description="Dihydroxy-acid/6-phosphogluconate dehydratase N-terminal" evidence="8">
    <location>
        <begin position="53"/>
        <end position="361"/>
    </location>
</feature>
<evidence type="ECO:0000313" key="10">
    <source>
        <dbReference type="EMBL" id="MBE3002024.1"/>
    </source>
</evidence>
<keyword evidence="2" id="KW-0001">2Fe-2S</keyword>
<gene>
    <name evidence="10" type="ORF">IDM40_25485</name>
</gene>
<dbReference type="PANTHER" id="PTHR43183:SF1">
    <property type="entry name" value="HYPOTHETICAL DIHYDROXY-ACID DEHYDRATASE (EUROFUNG)-RELATED"/>
    <property type="match status" value="1"/>
</dbReference>
<evidence type="ECO:0000256" key="3">
    <source>
        <dbReference type="ARBA" id="ARBA00022723"/>
    </source>
</evidence>
<dbReference type="InterPro" id="IPR020558">
    <property type="entry name" value="DiOHA_6PGluconate_deHydtase_CS"/>
</dbReference>
<dbReference type="Pfam" id="PF24877">
    <property type="entry name" value="ILV_EDD_C"/>
    <property type="match status" value="1"/>
</dbReference>
<evidence type="ECO:0000313" key="11">
    <source>
        <dbReference type="Proteomes" id="UP000806528"/>
    </source>
</evidence>
<comment type="similarity">
    <text evidence="1">Belongs to the IlvD/Edd family.</text>
</comment>
<dbReference type="Gene3D" id="3.50.30.80">
    <property type="entry name" value="IlvD/EDD C-terminal domain-like"/>
    <property type="match status" value="1"/>
</dbReference>
<keyword evidence="7" id="KW-0100">Branched-chain amino acid biosynthesis</keyword>
<dbReference type="RefSeq" id="WP_193124610.1">
    <property type="nucleotide sequence ID" value="NZ_JADBGI010000032.1"/>
</dbReference>
<dbReference type="InterPro" id="IPR000581">
    <property type="entry name" value="ILV_EDD_N"/>
</dbReference>
<accession>A0ABR9PDU7</accession>
<evidence type="ECO:0000256" key="4">
    <source>
        <dbReference type="ARBA" id="ARBA00023004"/>
    </source>
</evidence>
<keyword evidence="3" id="KW-0479">Metal-binding</keyword>
<comment type="caution">
    <text evidence="10">The sequence shown here is derived from an EMBL/GenBank/DDBJ whole genome shotgun (WGS) entry which is preliminary data.</text>
</comment>
<keyword evidence="7" id="KW-0028">Amino-acid biosynthesis</keyword>
<dbReference type="NCBIfam" id="NF004784">
    <property type="entry name" value="PRK06131.1"/>
    <property type="match status" value="1"/>
</dbReference>
<dbReference type="PANTHER" id="PTHR43183">
    <property type="entry name" value="HYPOTHETICAL DIHYDROXYACID DEHYDRATASE (EUROFUNG)-RELATED"/>
    <property type="match status" value="1"/>
</dbReference>
<dbReference type="Pfam" id="PF00920">
    <property type="entry name" value="ILVD_EDD_N"/>
    <property type="match status" value="1"/>
</dbReference>
<evidence type="ECO:0000256" key="7">
    <source>
        <dbReference type="ARBA" id="ARBA00023304"/>
    </source>
</evidence>
<sequence length="589" mass="63224">MPHEDHATTGDDRPRRTDELRSRHWFGAGGRSGMLYRSWMRNQGFADDVFDGRPVVGIAVSGSELAPCNAHLSRLAESVKRGIWEAGGFPLEFPVMALGETVLRPTAMLYRNLLAMEAEELFRANPLDGVVLLSGCDKTTPGLLMAAASADLPALMLTGGPMLNGKFRGEDIGSGTHVWKFEEEVRAGRMTEAECGFAESCMSRSNGHCMTMGTASTMACMAEALGMQPAYGATWPAVDARRYAMAQRSGRRIVDLVHQDIRPSSIMTREAFENAVRVNAAIGGSTNAVIHLTAIAGRLGVDLDLDDFDTLVRDVPTLLDLMPSGRFLMEDFCYAGGLPAVIAELGDLLHTDAVTVTGEPLDAPARARAAECYDRRVIRPLDDPLQRAGSGTAVLRGNLAPGGAVLKQSAASEHLMVHRGRAKVFDSPEEYYAVSDDPDLDVDADTVLVVRNCGPAGYPGMPEVSNVALPSKLLAAGVTDMVRVCDGRMSGTAYGTVVLHTSPEAAVGGPLALVRDGDTVSLDVPGRSLSLEVDPEELERRAAAWNRPEPHSPRGWTKLYCDTVLQAEHGADLDFLVGHSGHEVPRESH</sequence>
<name>A0ABR9PDU7_9ACTN</name>
<organism evidence="10 11">
    <name type="scientific">Nocardiopsis coralli</name>
    <dbReference type="NCBI Taxonomy" id="2772213"/>
    <lineage>
        <taxon>Bacteria</taxon>
        <taxon>Bacillati</taxon>
        <taxon>Actinomycetota</taxon>
        <taxon>Actinomycetes</taxon>
        <taxon>Streptosporangiales</taxon>
        <taxon>Nocardiopsidaceae</taxon>
        <taxon>Nocardiopsis</taxon>
    </lineage>
</organism>
<evidence type="ECO:0000259" key="8">
    <source>
        <dbReference type="Pfam" id="PF00920"/>
    </source>
</evidence>
<feature type="domain" description="Dihydroxy-acid/6-phosphogluconate dehydratase C-terminal" evidence="9">
    <location>
        <begin position="377"/>
        <end position="571"/>
    </location>
</feature>
<reference evidence="10 11" key="1">
    <citation type="submission" date="2020-09" db="EMBL/GenBank/DDBJ databases">
        <title>Diversity and distribution of actinomycetes associated with coral in the coast of Hainan.</title>
        <authorList>
            <person name="Li F."/>
        </authorList>
    </citation>
    <scope>NUCLEOTIDE SEQUENCE [LARGE SCALE GENOMIC DNA]</scope>
    <source>
        <strain evidence="10 11">HNM0947</strain>
    </source>
</reference>
<evidence type="ECO:0000256" key="5">
    <source>
        <dbReference type="ARBA" id="ARBA00023014"/>
    </source>
</evidence>